<reference evidence="1" key="1">
    <citation type="journal article" date="2021" name="Front. Microbiol.">
        <title>Comprehensive Comparative Genomics and Phenotyping of Methylobacterium Species.</title>
        <authorList>
            <person name="Alessa O."/>
            <person name="Ogura Y."/>
            <person name="Fujitani Y."/>
            <person name="Takami H."/>
            <person name="Hayashi T."/>
            <person name="Sahin N."/>
            <person name="Tani A."/>
        </authorList>
    </citation>
    <scope>NUCLEOTIDE SEQUENCE</scope>
    <source>
        <strain evidence="1">NBRC 15686</strain>
    </source>
</reference>
<proteinExistence type="predicted"/>
<name>A0ABQ4UG11_9HYPH</name>
<dbReference type="EMBL" id="BPRC01000012">
    <property type="protein sequence ID" value="GJE66265.1"/>
    <property type="molecule type" value="Genomic_DNA"/>
</dbReference>
<protein>
    <submittedName>
        <fullName evidence="1">Uncharacterized protein</fullName>
    </submittedName>
</protein>
<comment type="caution">
    <text evidence="1">The sequence shown here is derived from an EMBL/GenBank/DDBJ whole genome shotgun (WGS) entry which is preliminary data.</text>
</comment>
<sequence length="85" mass="9419">MSRPDRSKRTEFRQSMTRGVASRIDDVNFGVSVGTAIRRAVVAHTLAAVMLGLVPAYRSVRYILMLDDIHMIDPDTCEIGNVIQG</sequence>
<evidence type="ECO:0000313" key="2">
    <source>
        <dbReference type="Proteomes" id="UP001055039"/>
    </source>
</evidence>
<organism evidence="1 2">
    <name type="scientific">Methylorubrum aminovorans</name>
    <dbReference type="NCBI Taxonomy" id="269069"/>
    <lineage>
        <taxon>Bacteria</taxon>
        <taxon>Pseudomonadati</taxon>
        <taxon>Pseudomonadota</taxon>
        <taxon>Alphaproteobacteria</taxon>
        <taxon>Hyphomicrobiales</taxon>
        <taxon>Methylobacteriaceae</taxon>
        <taxon>Methylorubrum</taxon>
    </lineage>
</organism>
<reference evidence="1" key="2">
    <citation type="submission" date="2021-08" db="EMBL/GenBank/DDBJ databases">
        <authorList>
            <person name="Tani A."/>
            <person name="Ola A."/>
            <person name="Ogura Y."/>
            <person name="Katsura K."/>
            <person name="Hayashi T."/>
        </authorList>
    </citation>
    <scope>NUCLEOTIDE SEQUENCE</scope>
    <source>
        <strain evidence="1">NBRC 15686</strain>
    </source>
</reference>
<dbReference type="Proteomes" id="UP001055039">
    <property type="component" value="Unassembled WGS sequence"/>
</dbReference>
<evidence type="ECO:0000313" key="1">
    <source>
        <dbReference type="EMBL" id="GJE66265.1"/>
    </source>
</evidence>
<accession>A0ABQ4UG11</accession>
<gene>
    <name evidence="1" type="ORF">LNAOJCKE_3483</name>
</gene>
<keyword evidence="2" id="KW-1185">Reference proteome</keyword>
<dbReference type="RefSeq" id="WP_238225944.1">
    <property type="nucleotide sequence ID" value="NZ_BAAADH010000026.1"/>
</dbReference>